<evidence type="ECO:0000256" key="5">
    <source>
        <dbReference type="ARBA" id="ARBA00048200"/>
    </source>
</evidence>
<evidence type="ECO:0000256" key="4">
    <source>
        <dbReference type="ARBA" id="ARBA00017099"/>
    </source>
</evidence>
<comment type="cofactor">
    <cofactor evidence="6">
        <name>Mg(2+)</name>
        <dbReference type="ChEBI" id="CHEBI:18420"/>
    </cofactor>
    <text evidence="6">Binds 1 Mg(2+) ion per monomer.</text>
</comment>
<evidence type="ECO:0000313" key="9">
    <source>
        <dbReference type="Proteomes" id="UP001326567"/>
    </source>
</evidence>
<keyword evidence="6 8" id="KW-0560">Oxidoreductase</keyword>
<dbReference type="PANTHER" id="PTHR10491">
    <property type="entry name" value="DTDP-4-DEHYDRORHAMNOSE REDUCTASE"/>
    <property type="match status" value="1"/>
</dbReference>
<dbReference type="Gene3D" id="3.90.25.10">
    <property type="entry name" value="UDP-galactose 4-epimerase, domain 1"/>
    <property type="match status" value="1"/>
</dbReference>
<evidence type="ECO:0000256" key="2">
    <source>
        <dbReference type="ARBA" id="ARBA00010944"/>
    </source>
</evidence>
<geneLocation type="plasmid" evidence="8 9">
    <name>unnamed02</name>
</geneLocation>
<evidence type="ECO:0000256" key="1">
    <source>
        <dbReference type="ARBA" id="ARBA00004781"/>
    </source>
</evidence>
<dbReference type="GO" id="GO:0008831">
    <property type="term" value="F:dTDP-4-dehydrorhamnose reductase activity"/>
    <property type="evidence" value="ECO:0007669"/>
    <property type="project" value="UniProtKB-EC"/>
</dbReference>
<dbReference type="InterPro" id="IPR036291">
    <property type="entry name" value="NAD(P)-bd_dom_sf"/>
</dbReference>
<keyword evidence="6" id="KW-0521">NADP</keyword>
<dbReference type="Proteomes" id="UP001326567">
    <property type="component" value="Plasmid unnamed02"/>
</dbReference>
<organism evidence="8 9">
    <name type="scientific">Sulfitobacter faviae</name>
    <dbReference type="NCBI Taxonomy" id="1775881"/>
    <lineage>
        <taxon>Bacteria</taxon>
        <taxon>Pseudomonadati</taxon>
        <taxon>Pseudomonadota</taxon>
        <taxon>Alphaproteobacteria</taxon>
        <taxon>Rhodobacterales</taxon>
        <taxon>Roseobacteraceae</taxon>
        <taxon>Sulfitobacter</taxon>
    </lineage>
</organism>
<dbReference type="Gene3D" id="3.40.50.720">
    <property type="entry name" value="NAD(P)-binding Rossmann-like Domain"/>
    <property type="match status" value="1"/>
</dbReference>
<evidence type="ECO:0000256" key="6">
    <source>
        <dbReference type="RuleBase" id="RU364082"/>
    </source>
</evidence>
<dbReference type="Pfam" id="PF04321">
    <property type="entry name" value="RmlD_sub_bind"/>
    <property type="match status" value="1"/>
</dbReference>
<proteinExistence type="inferred from homology"/>
<feature type="domain" description="RmlD-like substrate binding" evidence="7">
    <location>
        <begin position="1"/>
        <end position="279"/>
    </location>
</feature>
<evidence type="ECO:0000313" key="8">
    <source>
        <dbReference type="EMBL" id="WPZ23541.1"/>
    </source>
</evidence>
<dbReference type="RefSeq" id="WP_322329909.1">
    <property type="nucleotide sequence ID" value="NZ_CP139727.1"/>
</dbReference>
<evidence type="ECO:0000259" key="7">
    <source>
        <dbReference type="Pfam" id="PF04321"/>
    </source>
</evidence>
<reference evidence="8 9" key="1">
    <citation type="submission" date="2023-11" db="EMBL/GenBank/DDBJ databases">
        <title>From the Deep-Sea to the Surface: Bacterial Genomes Isolated from the Moytirra Hydrothermal Vent Plume.</title>
        <authorList>
            <person name="Major S.R."/>
        </authorList>
    </citation>
    <scope>NUCLEOTIDE SEQUENCE [LARGE SCALE GENOMIC DNA]</scope>
    <source>
        <strain evidence="8 9">OXR-9</strain>
        <plasmid evidence="8 9">unnamed02</plasmid>
    </source>
</reference>
<dbReference type="InterPro" id="IPR005913">
    <property type="entry name" value="dTDP_dehydrorham_reduct"/>
</dbReference>
<accession>A0ABZ0V3V0</accession>
<comment type="pathway">
    <text evidence="1 6">Carbohydrate biosynthesis; dTDP-L-rhamnose biosynthesis.</text>
</comment>
<dbReference type="EC" id="1.1.1.133" evidence="3 6"/>
<protein>
    <recommendedName>
        <fullName evidence="4 6">dTDP-4-dehydrorhamnose reductase</fullName>
        <ecNumber evidence="3 6">1.1.1.133</ecNumber>
    </recommendedName>
</protein>
<keyword evidence="8" id="KW-0614">Plasmid</keyword>
<dbReference type="NCBIfam" id="TIGR01214">
    <property type="entry name" value="rmlD"/>
    <property type="match status" value="1"/>
</dbReference>
<dbReference type="EMBL" id="CP139727">
    <property type="protein sequence ID" value="WPZ23541.1"/>
    <property type="molecule type" value="Genomic_DNA"/>
</dbReference>
<dbReference type="SUPFAM" id="SSF51735">
    <property type="entry name" value="NAD(P)-binding Rossmann-fold domains"/>
    <property type="match status" value="1"/>
</dbReference>
<sequence>MRLLVFGATGQLAVALRASAPDALFLNRDAADLTAPEACAAAIHAAGPSAVINAAAYTAVDRAEEEEALATVINAAAPGAMAQACAEASIPFLHVSTDYVFDGRGQRPWRPEDPTSPLNAYGRSKAAGEAAVRAAGGPHAILRTSWVFSATGRNFVTAMLELARKRDQLNVVDDQIGGPTSARAIGEALLKMAEAMIAGQSGGTYHFAGAPFVSWKSFARETFACSGQNMAVSGIPTSQYPTAAQRPLNSRLDCTSLEADFGIRPPDWRAELAAVVEELI</sequence>
<comment type="function">
    <text evidence="6">Catalyzes the reduction of dTDP-6-deoxy-L-lyxo-4-hexulose to yield dTDP-L-rhamnose.</text>
</comment>
<dbReference type="CDD" id="cd05254">
    <property type="entry name" value="dTDP_HR_like_SDR_e"/>
    <property type="match status" value="1"/>
</dbReference>
<dbReference type="PANTHER" id="PTHR10491:SF4">
    <property type="entry name" value="METHIONINE ADENOSYLTRANSFERASE 2 SUBUNIT BETA"/>
    <property type="match status" value="1"/>
</dbReference>
<gene>
    <name evidence="8" type="primary">rfbD</name>
    <name evidence="8" type="ORF">T7987_17700</name>
</gene>
<comment type="similarity">
    <text evidence="2 6">Belongs to the dTDP-4-dehydrorhamnose reductase family.</text>
</comment>
<evidence type="ECO:0000256" key="3">
    <source>
        <dbReference type="ARBA" id="ARBA00012929"/>
    </source>
</evidence>
<keyword evidence="9" id="KW-1185">Reference proteome</keyword>
<comment type="catalytic activity">
    <reaction evidence="5 6">
        <text>dTDP-beta-L-rhamnose + NADP(+) = dTDP-4-dehydro-beta-L-rhamnose + NADPH + H(+)</text>
        <dbReference type="Rhea" id="RHEA:21796"/>
        <dbReference type="ChEBI" id="CHEBI:15378"/>
        <dbReference type="ChEBI" id="CHEBI:57510"/>
        <dbReference type="ChEBI" id="CHEBI:57783"/>
        <dbReference type="ChEBI" id="CHEBI:58349"/>
        <dbReference type="ChEBI" id="CHEBI:62830"/>
        <dbReference type="EC" id="1.1.1.133"/>
    </reaction>
</comment>
<name>A0ABZ0V3V0_9RHOB</name>
<dbReference type="InterPro" id="IPR029903">
    <property type="entry name" value="RmlD-like-bd"/>
</dbReference>